<evidence type="ECO:0000256" key="5">
    <source>
        <dbReference type="ARBA" id="ARBA00023136"/>
    </source>
</evidence>
<evidence type="ECO:0000256" key="3">
    <source>
        <dbReference type="ARBA" id="ARBA00022692"/>
    </source>
</evidence>
<feature type="domain" description="Type II secretion system protein GspF" evidence="8">
    <location>
        <begin position="304"/>
        <end position="393"/>
    </location>
</feature>
<comment type="subcellular location">
    <subcellularLocation>
        <location evidence="1">Cell membrane</location>
        <topology evidence="1">Multi-pass membrane protein</topology>
    </subcellularLocation>
</comment>
<dbReference type="RefSeq" id="WP_244804659.1">
    <property type="nucleotide sequence ID" value="NZ_JALIEA010000013.1"/>
</dbReference>
<dbReference type="PANTHER" id="PTHR35007:SF3">
    <property type="entry name" value="POSSIBLE CONSERVED ALANINE RICH MEMBRANE PROTEIN"/>
    <property type="match status" value="1"/>
</dbReference>
<feature type="transmembrane region" description="Helical" evidence="7">
    <location>
        <begin position="372"/>
        <end position="398"/>
    </location>
</feature>
<evidence type="ECO:0000256" key="4">
    <source>
        <dbReference type="ARBA" id="ARBA00022989"/>
    </source>
</evidence>
<keyword evidence="4 7" id="KW-1133">Transmembrane helix</keyword>
<keyword evidence="10" id="KW-1185">Reference proteome</keyword>
<keyword evidence="5 7" id="KW-0472">Membrane</keyword>
<evidence type="ECO:0000256" key="6">
    <source>
        <dbReference type="SAM" id="MobiDB-lite"/>
    </source>
</evidence>
<dbReference type="InterPro" id="IPR018076">
    <property type="entry name" value="T2SS_GspF_dom"/>
</dbReference>
<evidence type="ECO:0000313" key="9">
    <source>
        <dbReference type="EMBL" id="MCJ7858931.1"/>
    </source>
</evidence>
<keyword evidence="2" id="KW-1003">Cell membrane</keyword>
<organism evidence="9 10">
    <name type="scientific">Corynebacterium kalidii</name>
    <dbReference type="NCBI Taxonomy" id="2931982"/>
    <lineage>
        <taxon>Bacteria</taxon>
        <taxon>Bacillati</taxon>
        <taxon>Actinomycetota</taxon>
        <taxon>Actinomycetes</taxon>
        <taxon>Mycobacteriales</taxon>
        <taxon>Corynebacteriaceae</taxon>
        <taxon>Corynebacterium</taxon>
    </lineage>
</organism>
<keyword evidence="3 7" id="KW-0812">Transmembrane</keyword>
<name>A0A9X1WPK6_9CORY</name>
<feature type="transmembrane region" description="Helical" evidence="7">
    <location>
        <begin position="6"/>
        <end position="33"/>
    </location>
</feature>
<feature type="compositionally biased region" description="Basic and acidic residues" evidence="6">
    <location>
        <begin position="283"/>
        <end position="292"/>
    </location>
</feature>
<dbReference type="Pfam" id="PF00482">
    <property type="entry name" value="T2SSF"/>
    <property type="match status" value="1"/>
</dbReference>
<feature type="transmembrane region" description="Helical" evidence="7">
    <location>
        <begin position="179"/>
        <end position="198"/>
    </location>
</feature>
<reference evidence="9" key="1">
    <citation type="submission" date="2022-04" db="EMBL/GenBank/DDBJ databases">
        <title>Corynebacterium kalidii LD5P10.</title>
        <authorList>
            <person name="Sun J.Q."/>
        </authorList>
    </citation>
    <scope>NUCLEOTIDE SEQUENCE</scope>
    <source>
        <strain evidence="9">LD5P10</strain>
    </source>
</reference>
<dbReference type="Proteomes" id="UP001139207">
    <property type="component" value="Unassembled WGS sequence"/>
</dbReference>
<sequence length="403" mass="40990">MGAVVVTVVALIGTGAVVLFTTGRVVSAVVVLAGDRRRVLEYRDFIDAFAVELLVGARPVDAAEQALTAEHGISDRLRRQIHRVRLGASVDSGTGRDDDFVRFHRLWATAERHGLALGTLMGRFVQDLDARLRHLGHVSGALAGARMTEVILLLLPAGALGIGQTMGLEPVTFLLTEPAGSLVLLAGTGLACAGVLWVESLTVTVLGGVGGRAGPGGKAGVSGGFRLPGVSAAPGIGALAAARVLDVFAAAVQAGLPVAVAWRAAVDGAVQDLPGDGDGDGDGNGRDGDRYGDGGADGEAVVALYRVAGLLELGAGADAWKHLADDPDFGPVARRAAAQVRNGGGMSEAVTAQADRLRQQADDRARAGAERVLVAVAAPLTLCFLPAFVVVGLLPLVIGFAGV</sequence>
<evidence type="ECO:0000256" key="7">
    <source>
        <dbReference type="SAM" id="Phobius"/>
    </source>
</evidence>
<protein>
    <submittedName>
        <fullName evidence="9">Type II secretion system F family protein</fullName>
    </submittedName>
</protein>
<evidence type="ECO:0000313" key="10">
    <source>
        <dbReference type="Proteomes" id="UP001139207"/>
    </source>
</evidence>
<dbReference type="EMBL" id="JALIEA010000013">
    <property type="protein sequence ID" value="MCJ7858931.1"/>
    <property type="molecule type" value="Genomic_DNA"/>
</dbReference>
<dbReference type="PANTHER" id="PTHR35007">
    <property type="entry name" value="INTEGRAL MEMBRANE PROTEIN-RELATED"/>
    <property type="match status" value="1"/>
</dbReference>
<proteinExistence type="predicted"/>
<evidence type="ECO:0000256" key="1">
    <source>
        <dbReference type="ARBA" id="ARBA00004651"/>
    </source>
</evidence>
<comment type="caution">
    <text evidence="9">The sequence shown here is derived from an EMBL/GenBank/DDBJ whole genome shotgun (WGS) entry which is preliminary data.</text>
</comment>
<feature type="transmembrane region" description="Helical" evidence="7">
    <location>
        <begin position="150"/>
        <end position="167"/>
    </location>
</feature>
<evidence type="ECO:0000259" key="8">
    <source>
        <dbReference type="Pfam" id="PF00482"/>
    </source>
</evidence>
<feature type="region of interest" description="Disordered" evidence="6">
    <location>
        <begin position="271"/>
        <end position="292"/>
    </location>
</feature>
<evidence type="ECO:0000256" key="2">
    <source>
        <dbReference type="ARBA" id="ARBA00022475"/>
    </source>
</evidence>
<dbReference type="AlphaFoldDB" id="A0A9X1WPK6"/>
<gene>
    <name evidence="9" type="ORF">MUN33_09430</name>
</gene>
<accession>A0A9X1WPK6</accession>
<dbReference type="GO" id="GO:0005886">
    <property type="term" value="C:plasma membrane"/>
    <property type="evidence" value="ECO:0007669"/>
    <property type="project" value="UniProtKB-SubCell"/>
</dbReference>